<feature type="binding site" evidence="7">
    <location>
        <begin position="331"/>
        <end position="335"/>
    </location>
    <ligand>
        <name>FMN</name>
        <dbReference type="ChEBI" id="CHEBI:58210"/>
    </ligand>
</feature>
<dbReference type="GO" id="GO:0010181">
    <property type="term" value="F:FMN binding"/>
    <property type="evidence" value="ECO:0007669"/>
    <property type="project" value="InterPro"/>
</dbReference>
<feature type="binding site" evidence="7">
    <location>
        <position position="300"/>
    </location>
    <ligand>
        <name>glyoxylate</name>
        <dbReference type="ChEBI" id="CHEBI:36655"/>
    </ligand>
</feature>
<feature type="binding site" evidence="7">
    <location>
        <begin position="107"/>
        <end position="109"/>
    </location>
    <ligand>
        <name>FMN</name>
        <dbReference type="ChEBI" id="CHEBI:58210"/>
    </ligand>
</feature>
<dbReference type="InterPro" id="IPR008259">
    <property type="entry name" value="FMN_hydac_DH_AS"/>
</dbReference>
<feature type="binding site" evidence="7">
    <location>
        <position position="195"/>
    </location>
    <ligand>
        <name>glyoxylate</name>
        <dbReference type="ChEBI" id="CHEBI:36655"/>
    </ligand>
</feature>
<dbReference type="Proteomes" id="UP000564573">
    <property type="component" value="Unassembled WGS sequence"/>
</dbReference>
<comment type="cofactor">
    <cofactor evidence="1">
        <name>FMN</name>
        <dbReference type="ChEBI" id="CHEBI:58210"/>
    </cofactor>
</comment>
<dbReference type="Gene3D" id="3.20.20.70">
    <property type="entry name" value="Aldolase class I"/>
    <property type="match status" value="1"/>
</dbReference>
<feature type="binding site" evidence="7">
    <location>
        <position position="276"/>
    </location>
    <ligand>
        <name>FMN</name>
        <dbReference type="ChEBI" id="CHEBI:58210"/>
    </ligand>
</feature>
<reference evidence="9 10" key="1">
    <citation type="submission" date="2020-08" db="EMBL/GenBank/DDBJ databases">
        <title>Sequencing the genomes of 1000 actinobacteria strains.</title>
        <authorList>
            <person name="Klenk H.-P."/>
        </authorList>
    </citation>
    <scope>NUCLEOTIDE SEQUENCE [LARGE SCALE GENOMIC DNA]</scope>
    <source>
        <strain evidence="9 10">DSM 45267</strain>
    </source>
</reference>
<dbReference type="PROSITE" id="PS00557">
    <property type="entry name" value="FMN_HYDROXY_ACID_DH_1"/>
    <property type="match status" value="1"/>
</dbReference>
<evidence type="ECO:0000256" key="6">
    <source>
        <dbReference type="PIRSR" id="PIRSR000138-1"/>
    </source>
</evidence>
<evidence type="ECO:0000256" key="2">
    <source>
        <dbReference type="ARBA" id="ARBA00022630"/>
    </source>
</evidence>
<comment type="similarity">
    <text evidence="5">Belongs to the FMN-dependent alpha-hydroxy acid dehydrogenase family.</text>
</comment>
<evidence type="ECO:0000256" key="4">
    <source>
        <dbReference type="ARBA" id="ARBA00023002"/>
    </source>
</evidence>
<dbReference type="InterPro" id="IPR000262">
    <property type="entry name" value="FMN-dep_DH"/>
</dbReference>
<dbReference type="PANTHER" id="PTHR10578">
    <property type="entry name" value="S -2-HYDROXY-ACID OXIDASE-RELATED"/>
    <property type="match status" value="1"/>
</dbReference>
<dbReference type="InterPro" id="IPR013785">
    <property type="entry name" value="Aldolase_TIM"/>
</dbReference>
<keyword evidence="4 9" id="KW-0560">Oxidoreductase</keyword>
<dbReference type="AlphaFoldDB" id="A0A839XSI1"/>
<evidence type="ECO:0000313" key="10">
    <source>
        <dbReference type="Proteomes" id="UP000564573"/>
    </source>
</evidence>
<feature type="binding site" evidence="7">
    <location>
        <position position="136"/>
    </location>
    <ligand>
        <name>FMN</name>
        <dbReference type="ChEBI" id="CHEBI:58210"/>
    </ligand>
</feature>
<protein>
    <submittedName>
        <fullName evidence="9">L-lactate dehydrogenase (Cytochrome)</fullName>
        <ecNumber evidence="9">1.1.2.3</ecNumber>
    </submittedName>
</protein>
<proteinExistence type="inferred from homology"/>
<feature type="binding site" evidence="7">
    <location>
        <position position="298"/>
    </location>
    <ligand>
        <name>FMN</name>
        <dbReference type="ChEBI" id="CHEBI:58210"/>
    </ligand>
</feature>
<evidence type="ECO:0000256" key="3">
    <source>
        <dbReference type="ARBA" id="ARBA00022643"/>
    </source>
</evidence>
<organism evidence="9 10">
    <name type="scientific">Prauserella sediminis</name>
    <dbReference type="NCBI Taxonomy" id="577680"/>
    <lineage>
        <taxon>Bacteria</taxon>
        <taxon>Bacillati</taxon>
        <taxon>Actinomycetota</taxon>
        <taxon>Actinomycetes</taxon>
        <taxon>Pseudonocardiales</taxon>
        <taxon>Pseudonocardiaceae</taxon>
        <taxon>Prauserella</taxon>
        <taxon>Prauserella salsuginis group</taxon>
    </lineage>
</organism>
<feature type="active site" description="Proton acceptor" evidence="6">
    <location>
        <position position="300"/>
    </location>
</feature>
<dbReference type="RefSeq" id="WP_183786029.1">
    <property type="nucleotide sequence ID" value="NZ_JACIBS010000002.1"/>
</dbReference>
<dbReference type="PROSITE" id="PS51349">
    <property type="entry name" value="FMN_HYDROXY_ACID_DH_2"/>
    <property type="match status" value="1"/>
</dbReference>
<dbReference type="EC" id="1.1.2.3" evidence="9"/>
<dbReference type="PANTHER" id="PTHR10578:SF107">
    <property type="entry name" value="2-HYDROXYACID OXIDASE 1"/>
    <property type="match status" value="1"/>
</dbReference>
<feature type="binding site" evidence="7">
    <location>
        <position position="160"/>
    </location>
    <ligand>
        <name>glyoxylate</name>
        <dbReference type="ChEBI" id="CHEBI:36655"/>
    </ligand>
</feature>
<keyword evidence="10" id="KW-1185">Reference proteome</keyword>
<dbReference type="FunFam" id="3.20.20.70:FF:000029">
    <property type="entry name" value="L-lactate dehydrogenase"/>
    <property type="match status" value="1"/>
</dbReference>
<dbReference type="EMBL" id="JACIBS010000002">
    <property type="protein sequence ID" value="MBB3664939.1"/>
    <property type="molecule type" value="Genomic_DNA"/>
</dbReference>
<evidence type="ECO:0000256" key="7">
    <source>
        <dbReference type="PIRSR" id="PIRSR000138-2"/>
    </source>
</evidence>
<evidence type="ECO:0000259" key="8">
    <source>
        <dbReference type="PROSITE" id="PS51349"/>
    </source>
</evidence>
<feature type="binding site" evidence="7">
    <location>
        <position position="303"/>
    </location>
    <ligand>
        <name>glyoxylate</name>
        <dbReference type="ChEBI" id="CHEBI:36655"/>
    </ligand>
</feature>
<keyword evidence="2 7" id="KW-0285">Flavoprotein</keyword>
<comment type="caution">
    <text evidence="9">The sequence shown here is derived from an EMBL/GenBank/DDBJ whole genome shotgun (WGS) entry which is preliminary data.</text>
</comment>
<evidence type="ECO:0000313" key="9">
    <source>
        <dbReference type="EMBL" id="MBB3664939.1"/>
    </source>
</evidence>
<dbReference type="PIRSF" id="PIRSF000138">
    <property type="entry name" value="Al-hdrx_acd_dh"/>
    <property type="match status" value="1"/>
</dbReference>
<name>A0A839XSI1_9PSEU</name>
<gene>
    <name evidence="9" type="ORF">FB384_003890</name>
</gene>
<dbReference type="SUPFAM" id="SSF51395">
    <property type="entry name" value="FMN-linked oxidoreductases"/>
    <property type="match status" value="1"/>
</dbReference>
<dbReference type="Pfam" id="PF01070">
    <property type="entry name" value="FMN_dh"/>
    <property type="match status" value="1"/>
</dbReference>
<feature type="binding site" evidence="7">
    <location>
        <begin position="354"/>
        <end position="355"/>
    </location>
    <ligand>
        <name>FMN</name>
        <dbReference type="ChEBI" id="CHEBI:58210"/>
    </ligand>
</feature>
<dbReference type="CDD" id="cd02809">
    <property type="entry name" value="alpha_hydroxyacid_oxid_FMN"/>
    <property type="match status" value="1"/>
</dbReference>
<accession>A0A839XSI1</accession>
<evidence type="ECO:0000256" key="5">
    <source>
        <dbReference type="ARBA" id="ARBA00024042"/>
    </source>
</evidence>
<feature type="binding site" evidence="7">
    <location>
        <position position="54"/>
    </location>
    <ligand>
        <name>glyoxylate</name>
        <dbReference type="ChEBI" id="CHEBI:36655"/>
    </ligand>
</feature>
<evidence type="ECO:0000256" key="1">
    <source>
        <dbReference type="ARBA" id="ARBA00001917"/>
    </source>
</evidence>
<dbReference type="GO" id="GO:0004460">
    <property type="term" value="F:L-lactate dehydrogenase (cytochrome) activity"/>
    <property type="evidence" value="ECO:0007669"/>
    <property type="project" value="UniProtKB-EC"/>
</dbReference>
<dbReference type="InterPro" id="IPR037396">
    <property type="entry name" value="FMN_HAD"/>
</dbReference>
<keyword evidence="3 7" id="KW-0288">FMN</keyword>
<feature type="domain" description="FMN hydroxy acid dehydrogenase" evidence="8">
    <location>
        <begin position="28"/>
        <end position="404"/>
    </location>
</feature>
<feature type="binding site" evidence="7">
    <location>
        <position position="158"/>
    </location>
    <ligand>
        <name>FMN</name>
        <dbReference type="ChEBI" id="CHEBI:58210"/>
    </ligand>
</feature>
<feature type="binding site" evidence="7">
    <location>
        <position position="186"/>
    </location>
    <ligand>
        <name>FMN</name>
        <dbReference type="ChEBI" id="CHEBI:58210"/>
    </ligand>
</feature>
<sequence length="404" mass="44656">MTRRQLPRWSELRPLLRVKTPTLDPVQRRLAQAHTIDDLRTVARRRTPRAVFDYTDGAAEQETSLRRAHQSFSRIEFHPNVLRDVSAVDTSRSMLGSRSALPFAFAPTGFTRMMQHEGERAVVRVADRAGIPFGLSTMGTTSIEDVASAAPRARKWFQLYVWKDRAAGEELVRRAQESGYEALVLTVDTPVAGARMRDVRNGLTIPPSLTLRTVLDGATHPTWWFNLLTTEPLQFASLSSWEGTVADLINKMFDPTITVEDLEWLRGLWKGPLIVKGIQNAADARMVVDHGADAVILSNHGGRQLDRAPTMLELLPSVLDRVGDDAEIYLDTGIRSGADIVAALARGARGCLVGRAFLYGLMAGGERGVARTVEILSSEITRTLQLLGVTSVDDLTEEHATLRN</sequence>
<dbReference type="InterPro" id="IPR012133">
    <property type="entry name" value="Alpha-hydoxy_acid_DH_FMN"/>
</dbReference>